<name>A0A1S1RE01_9ACTN</name>
<dbReference type="SUPFAM" id="SSF55961">
    <property type="entry name" value="Bet v1-like"/>
    <property type="match status" value="1"/>
</dbReference>
<evidence type="ECO:0000313" key="1">
    <source>
        <dbReference type="EMBL" id="OHV45098.1"/>
    </source>
</evidence>
<dbReference type="InterPro" id="IPR019587">
    <property type="entry name" value="Polyketide_cyclase/dehydratase"/>
</dbReference>
<dbReference type="CDD" id="cd08862">
    <property type="entry name" value="SRPBCC_Smu440-like"/>
    <property type="match status" value="1"/>
</dbReference>
<accession>A0A1S1RE01</accession>
<dbReference type="InterPro" id="IPR023393">
    <property type="entry name" value="START-like_dom_sf"/>
</dbReference>
<dbReference type="Proteomes" id="UP000179769">
    <property type="component" value="Unassembled WGS sequence"/>
</dbReference>
<comment type="caution">
    <text evidence="1">The sequence shown here is derived from an EMBL/GenBank/DDBJ whole genome shotgun (WGS) entry which is preliminary data.</text>
</comment>
<dbReference type="OrthoDB" id="191189at2"/>
<dbReference type="Gene3D" id="3.30.530.20">
    <property type="match status" value="1"/>
</dbReference>
<organism evidence="1 2">
    <name type="scientific">Parafrankia soli</name>
    <dbReference type="NCBI Taxonomy" id="2599596"/>
    <lineage>
        <taxon>Bacteria</taxon>
        <taxon>Bacillati</taxon>
        <taxon>Actinomycetota</taxon>
        <taxon>Actinomycetes</taxon>
        <taxon>Frankiales</taxon>
        <taxon>Frankiaceae</taxon>
        <taxon>Parafrankia</taxon>
    </lineage>
</organism>
<gene>
    <name evidence="1" type="ORF">BBK14_10115</name>
</gene>
<dbReference type="AlphaFoldDB" id="A0A1S1RE01"/>
<sequence>MYYETSVTIDATSDEVWAVMRDIERWPTWTPTMTTVDMAARPTAVGSSGADGELRDGSVVRIRQPRLPAAEWTVTDLTPGSGFSWISRATGMTTVADHRITPAAEDGKVTVRLSLRQSGPLAPVVALFMARLVRRYVDTEAQGLRQHCEQRSRAGRSGS</sequence>
<dbReference type="Pfam" id="PF10604">
    <property type="entry name" value="Polyketide_cyc2"/>
    <property type="match status" value="1"/>
</dbReference>
<reference evidence="2" key="1">
    <citation type="submission" date="2016-07" db="EMBL/GenBank/DDBJ databases">
        <title>Frankia sp. NRRL B-16219 Genome sequencing.</title>
        <authorList>
            <person name="Ghodhbane-Gtari F."/>
            <person name="Swanson E."/>
            <person name="Gueddou A."/>
            <person name="Louati M."/>
            <person name="Nouioui I."/>
            <person name="Hezbri K."/>
            <person name="Abebe-Akele F."/>
            <person name="Simpson S."/>
            <person name="Morris K."/>
            <person name="Thomas K."/>
            <person name="Gtari M."/>
            <person name="Tisa L.S."/>
        </authorList>
    </citation>
    <scope>NUCLEOTIDE SEQUENCE [LARGE SCALE GENOMIC DNA]</scope>
    <source>
        <strain evidence="2">NRRL B-16219</strain>
    </source>
</reference>
<proteinExistence type="predicted"/>
<dbReference type="RefSeq" id="WP_071059787.1">
    <property type="nucleotide sequence ID" value="NZ_MAXA01000014.1"/>
</dbReference>
<dbReference type="EMBL" id="MAXA01000014">
    <property type="protein sequence ID" value="OHV45098.1"/>
    <property type="molecule type" value="Genomic_DNA"/>
</dbReference>
<keyword evidence="2" id="KW-1185">Reference proteome</keyword>
<evidence type="ECO:0000313" key="2">
    <source>
        <dbReference type="Proteomes" id="UP000179769"/>
    </source>
</evidence>
<protein>
    <submittedName>
        <fullName evidence="1">Polyketide cyclase</fullName>
    </submittedName>
</protein>